<gene>
    <name evidence="14" type="ORF">D917_10623</name>
</gene>
<evidence type="ECO:0000256" key="10">
    <source>
        <dbReference type="ARBA" id="ARBA00023170"/>
    </source>
</evidence>
<evidence type="ECO:0000313" key="14">
    <source>
        <dbReference type="EMBL" id="OUC41886.1"/>
    </source>
</evidence>
<comment type="similarity">
    <text evidence="2">Belongs to the plexin family.</text>
</comment>
<dbReference type="GO" id="GO:0008360">
    <property type="term" value="P:regulation of cell shape"/>
    <property type="evidence" value="ECO:0007669"/>
    <property type="project" value="TreeGrafter"/>
</dbReference>
<dbReference type="SMART" id="SM00429">
    <property type="entry name" value="IPT"/>
    <property type="match status" value="1"/>
</dbReference>
<proteinExistence type="inferred from homology"/>
<evidence type="ECO:0000256" key="9">
    <source>
        <dbReference type="ARBA" id="ARBA00023157"/>
    </source>
</evidence>
<dbReference type="InterPro" id="IPR041362">
    <property type="entry name" value="TIG2_plexin"/>
</dbReference>
<evidence type="ECO:0000259" key="12">
    <source>
        <dbReference type="SMART" id="SM00423"/>
    </source>
</evidence>
<protein>
    <submittedName>
        <fullName evidence="14">IPT/TIG domain protein</fullName>
    </submittedName>
</protein>
<dbReference type="GO" id="GO:0005886">
    <property type="term" value="C:plasma membrane"/>
    <property type="evidence" value="ECO:0007669"/>
    <property type="project" value="UniProtKB-SubCell"/>
</dbReference>
<evidence type="ECO:0000256" key="1">
    <source>
        <dbReference type="ARBA" id="ARBA00004251"/>
    </source>
</evidence>
<comment type="subcellular location">
    <subcellularLocation>
        <location evidence="1">Cell membrane</location>
        <topology evidence="1">Single-pass type I membrane protein</topology>
    </subcellularLocation>
</comment>
<dbReference type="GO" id="GO:0097374">
    <property type="term" value="P:sensory neuron axon guidance"/>
    <property type="evidence" value="ECO:0007669"/>
    <property type="project" value="TreeGrafter"/>
</dbReference>
<dbReference type="EMBL" id="LVZM01019144">
    <property type="protein sequence ID" value="OUC41886.1"/>
    <property type="molecule type" value="Genomic_DNA"/>
</dbReference>
<evidence type="ECO:0000256" key="11">
    <source>
        <dbReference type="ARBA" id="ARBA00023180"/>
    </source>
</evidence>
<dbReference type="Pfam" id="PF18020">
    <property type="entry name" value="TIG_2"/>
    <property type="match status" value="1"/>
</dbReference>
<dbReference type="GO" id="GO:0030334">
    <property type="term" value="P:regulation of cell migration"/>
    <property type="evidence" value="ECO:0007669"/>
    <property type="project" value="TreeGrafter"/>
</dbReference>
<dbReference type="SUPFAM" id="SSF81296">
    <property type="entry name" value="E set domains"/>
    <property type="match status" value="1"/>
</dbReference>
<feature type="domain" description="PSI" evidence="12">
    <location>
        <begin position="115"/>
        <end position="164"/>
    </location>
</feature>
<dbReference type="FunFam" id="2.60.40.10:FF:000203">
    <property type="entry name" value="Plexin B2"/>
    <property type="match status" value="1"/>
</dbReference>
<dbReference type="Pfam" id="PF01833">
    <property type="entry name" value="TIG"/>
    <property type="match status" value="1"/>
</dbReference>
<feature type="domain" description="IPT/TIG" evidence="13">
    <location>
        <begin position="165"/>
        <end position="251"/>
    </location>
</feature>
<comment type="caution">
    <text evidence="14">The sequence shown here is derived from an EMBL/GenBank/DDBJ whole genome shotgun (WGS) entry which is preliminary data.</text>
</comment>
<evidence type="ECO:0000313" key="15">
    <source>
        <dbReference type="Proteomes" id="UP000243006"/>
    </source>
</evidence>
<keyword evidence="9" id="KW-1015">Disulfide bond</keyword>
<dbReference type="InterPro" id="IPR002909">
    <property type="entry name" value="IPT_dom"/>
</dbReference>
<dbReference type="Gene3D" id="2.60.40.10">
    <property type="entry name" value="Immunoglobulins"/>
    <property type="match status" value="1"/>
</dbReference>
<dbReference type="Proteomes" id="UP000243006">
    <property type="component" value="Unassembled WGS sequence"/>
</dbReference>
<dbReference type="InterPro" id="IPR031148">
    <property type="entry name" value="Plexin"/>
</dbReference>
<evidence type="ECO:0000256" key="4">
    <source>
        <dbReference type="ARBA" id="ARBA00022692"/>
    </source>
</evidence>
<evidence type="ECO:0000256" key="2">
    <source>
        <dbReference type="ARBA" id="ARBA00010297"/>
    </source>
</evidence>
<keyword evidence="11" id="KW-0325">Glycoprotein</keyword>
<evidence type="ECO:0000256" key="8">
    <source>
        <dbReference type="ARBA" id="ARBA00023136"/>
    </source>
</evidence>
<keyword evidence="6" id="KW-0677">Repeat</keyword>
<reference evidence="14 15" key="1">
    <citation type="submission" date="2015-04" db="EMBL/GenBank/DDBJ databases">
        <title>Draft genome of the roundworm Trichinella nativa.</title>
        <authorList>
            <person name="Mitreva M."/>
        </authorList>
    </citation>
    <scope>NUCLEOTIDE SEQUENCE [LARGE SCALE GENOMIC DNA]</scope>
    <source>
        <strain evidence="14 15">ISS45</strain>
    </source>
</reference>
<dbReference type="InterPro" id="IPR016201">
    <property type="entry name" value="PSI"/>
</dbReference>
<keyword evidence="5" id="KW-0732">Signal</keyword>
<accession>A0A1Y3EDH8</accession>
<evidence type="ECO:0000256" key="7">
    <source>
        <dbReference type="ARBA" id="ARBA00022989"/>
    </source>
</evidence>
<feature type="non-terminal residue" evidence="14">
    <location>
        <position position="251"/>
    </location>
</feature>
<name>A0A1Y3EDH8_9BILA</name>
<dbReference type="AlphaFoldDB" id="A0A1Y3EDH8"/>
<dbReference type="InterPro" id="IPR013783">
    <property type="entry name" value="Ig-like_fold"/>
</dbReference>
<dbReference type="SUPFAM" id="SSF103575">
    <property type="entry name" value="Plexin repeat"/>
    <property type="match status" value="1"/>
</dbReference>
<evidence type="ECO:0000256" key="5">
    <source>
        <dbReference type="ARBA" id="ARBA00022729"/>
    </source>
</evidence>
<keyword evidence="3" id="KW-1003">Cell membrane</keyword>
<evidence type="ECO:0000256" key="3">
    <source>
        <dbReference type="ARBA" id="ARBA00022475"/>
    </source>
</evidence>
<dbReference type="GO" id="GO:0017154">
    <property type="term" value="F:semaphorin receptor activity"/>
    <property type="evidence" value="ECO:0007669"/>
    <property type="project" value="InterPro"/>
</dbReference>
<keyword evidence="10" id="KW-0675">Receptor</keyword>
<dbReference type="GO" id="GO:0002116">
    <property type="term" value="C:semaphorin receptor complex"/>
    <property type="evidence" value="ECO:0007669"/>
    <property type="project" value="TreeGrafter"/>
</dbReference>
<dbReference type="GO" id="GO:0008045">
    <property type="term" value="P:motor neuron axon guidance"/>
    <property type="evidence" value="ECO:0007669"/>
    <property type="project" value="TreeGrafter"/>
</dbReference>
<dbReference type="InterPro" id="IPR014756">
    <property type="entry name" value="Ig_E-set"/>
</dbReference>
<dbReference type="GO" id="GO:0050772">
    <property type="term" value="P:positive regulation of axonogenesis"/>
    <property type="evidence" value="ECO:0007669"/>
    <property type="project" value="TreeGrafter"/>
</dbReference>
<organism evidence="14 15">
    <name type="scientific">Trichinella nativa</name>
    <dbReference type="NCBI Taxonomy" id="6335"/>
    <lineage>
        <taxon>Eukaryota</taxon>
        <taxon>Metazoa</taxon>
        <taxon>Ecdysozoa</taxon>
        <taxon>Nematoda</taxon>
        <taxon>Enoplea</taxon>
        <taxon>Dorylaimia</taxon>
        <taxon>Trichinellida</taxon>
        <taxon>Trichinellidae</taxon>
        <taxon>Trichinella</taxon>
    </lineage>
</organism>
<dbReference type="SMART" id="SM00423">
    <property type="entry name" value="PSI"/>
    <property type="match status" value="1"/>
</dbReference>
<keyword evidence="8" id="KW-0472">Membrane</keyword>
<keyword evidence="4" id="KW-0812">Transmembrane</keyword>
<sequence>MLHIDLFVRFNTCPHVNVKTPFEVLLPENYPTAVSVPVVNMDKLNLGNDDMVICETEVEGQAVRVRGSLSENGKTLLCEEYAYSYDAPLPSVATELHLQTGKGTKIDKLKAVLYKCELMGSDCSGCLSLDRRYKCAWCDGGCRLRKRCSDQTAILYPQSSAVCPAPVIEDIFPTQGPIEGGTHVEIIGHDLGLRQSDVDQRVSVAGVPCRVTEYHTSEKIVCVTDASPSDSLSGPVVVDMEMGRRGRSQLH</sequence>
<dbReference type="GO" id="GO:0007162">
    <property type="term" value="P:negative regulation of cell adhesion"/>
    <property type="evidence" value="ECO:0007669"/>
    <property type="project" value="TreeGrafter"/>
</dbReference>
<dbReference type="PANTHER" id="PTHR22625:SF44">
    <property type="entry name" value="PLEXIN-B"/>
    <property type="match status" value="1"/>
</dbReference>
<dbReference type="PANTHER" id="PTHR22625">
    <property type="entry name" value="PLEXIN"/>
    <property type="match status" value="1"/>
</dbReference>
<evidence type="ECO:0000256" key="6">
    <source>
        <dbReference type="ARBA" id="ARBA00022737"/>
    </source>
</evidence>
<keyword evidence="7" id="KW-1133">Transmembrane helix</keyword>
<evidence type="ECO:0000259" key="13">
    <source>
        <dbReference type="SMART" id="SM00429"/>
    </source>
</evidence>